<evidence type="ECO:0000313" key="3">
    <source>
        <dbReference type="EMBL" id="MDR7149932.1"/>
    </source>
</evidence>
<dbReference type="SUPFAM" id="SSF49265">
    <property type="entry name" value="Fibronectin type III"/>
    <property type="match status" value="1"/>
</dbReference>
<dbReference type="InterPro" id="IPR008979">
    <property type="entry name" value="Galactose-bd-like_sf"/>
</dbReference>
<dbReference type="InterPro" id="IPR008929">
    <property type="entry name" value="Chondroitin_lyas"/>
</dbReference>
<evidence type="ECO:0000313" key="4">
    <source>
        <dbReference type="Proteomes" id="UP001265700"/>
    </source>
</evidence>
<gene>
    <name evidence="3" type="ORF">J2W49_001887</name>
</gene>
<dbReference type="InterPro" id="IPR036116">
    <property type="entry name" value="FN3_sf"/>
</dbReference>
<evidence type="ECO:0000256" key="1">
    <source>
        <dbReference type="SAM" id="MobiDB-lite"/>
    </source>
</evidence>
<dbReference type="InterPro" id="IPR013783">
    <property type="entry name" value="Ig-like_fold"/>
</dbReference>
<feature type="compositionally biased region" description="Polar residues" evidence="1">
    <location>
        <begin position="13"/>
        <end position="27"/>
    </location>
</feature>
<dbReference type="InterPro" id="IPR000421">
    <property type="entry name" value="FA58C"/>
</dbReference>
<reference evidence="3 4" key="1">
    <citation type="submission" date="2023-07" db="EMBL/GenBank/DDBJ databases">
        <title>Sorghum-associated microbial communities from plants grown in Nebraska, USA.</title>
        <authorList>
            <person name="Schachtman D."/>
        </authorList>
    </citation>
    <scope>NUCLEOTIDE SEQUENCE [LARGE SCALE GENOMIC DNA]</scope>
    <source>
        <strain evidence="3 4">4249</strain>
    </source>
</reference>
<dbReference type="Pfam" id="PF00754">
    <property type="entry name" value="F5_F8_type_C"/>
    <property type="match status" value="1"/>
</dbReference>
<dbReference type="EMBL" id="JAVDWU010000003">
    <property type="protein sequence ID" value="MDR7149932.1"/>
    <property type="molecule type" value="Genomic_DNA"/>
</dbReference>
<feature type="region of interest" description="Disordered" evidence="1">
    <location>
        <begin position="1"/>
        <end position="54"/>
    </location>
</feature>
<comment type="caution">
    <text evidence="3">The sequence shown here is derived from an EMBL/GenBank/DDBJ whole genome shotgun (WGS) entry which is preliminary data.</text>
</comment>
<dbReference type="Proteomes" id="UP001265700">
    <property type="component" value="Unassembled WGS sequence"/>
</dbReference>
<dbReference type="SUPFAM" id="SSF48230">
    <property type="entry name" value="Chondroitin AC/alginate lyase"/>
    <property type="match status" value="1"/>
</dbReference>
<dbReference type="Gene3D" id="2.60.120.260">
    <property type="entry name" value="Galactose-binding domain-like"/>
    <property type="match status" value="1"/>
</dbReference>
<accession>A0ABU1WLL6</accession>
<dbReference type="PROSITE" id="PS50022">
    <property type="entry name" value="FA58C_3"/>
    <property type="match status" value="1"/>
</dbReference>
<feature type="domain" description="F5/8 type C" evidence="2">
    <location>
        <begin position="266"/>
        <end position="423"/>
    </location>
</feature>
<proteinExistence type="predicted"/>
<keyword evidence="4" id="KW-1185">Reference proteome</keyword>
<protein>
    <recommendedName>
        <fullName evidence="2">F5/8 type C domain-containing protein</fullName>
    </recommendedName>
</protein>
<sequence>MISPNTFGDGEETNVQATVSGDASSNGGTEGATDSEEDGSDPVPSSPSTPEQVRAITHPGAPLTLSDLQTLKVYIDEGRQPWKSAYELLAKDGRAQATYGMAGPFAKVSRAPDENLWPWRVDMMAIWNLSRRWYFTQDDKYAIKAREVLLAWATNHTEFAGRESMLDLGDYAYMFVGGADILRGTWPGWSETDTAVVKKYFKEVLMPASNPYGEIQYGAANKGALYSVKRSTSPGGGYTTIASDIKGSSYTDRSVSNGTTYYYTVTATNSAGMSDSSPEDSATPVRPLAYIATGGAASDSANNPTNALSAFDQNSATQWFYTGVSGWLQYDLGRTEIVRRYTVTNSFDRVPRDPKGWQFQGSSDDVSWTTLDVRSNQMSDERFVLKSYGVASPAAYRYYRLNITANNGEDTFIAPGEFGLFAARP</sequence>
<name>A0ABU1WLL6_9BURK</name>
<dbReference type="RefSeq" id="WP_310314798.1">
    <property type="nucleotide sequence ID" value="NZ_JAVDWU010000003.1"/>
</dbReference>
<dbReference type="Gene3D" id="2.60.40.10">
    <property type="entry name" value="Immunoglobulins"/>
    <property type="match status" value="1"/>
</dbReference>
<dbReference type="SUPFAM" id="SSF49785">
    <property type="entry name" value="Galactose-binding domain-like"/>
    <property type="match status" value="1"/>
</dbReference>
<organism evidence="3 4">
    <name type="scientific">Hydrogenophaga palleronii</name>
    <dbReference type="NCBI Taxonomy" id="65655"/>
    <lineage>
        <taxon>Bacteria</taxon>
        <taxon>Pseudomonadati</taxon>
        <taxon>Pseudomonadota</taxon>
        <taxon>Betaproteobacteria</taxon>
        <taxon>Burkholderiales</taxon>
        <taxon>Comamonadaceae</taxon>
        <taxon>Hydrogenophaga</taxon>
    </lineage>
</organism>
<evidence type="ECO:0000259" key="2">
    <source>
        <dbReference type="PROSITE" id="PS50022"/>
    </source>
</evidence>